<keyword evidence="4" id="KW-0963">Cytoplasm</keyword>
<dbReference type="SMART" id="SM00865">
    <property type="entry name" value="Tubulin_C"/>
    <property type="match status" value="1"/>
</dbReference>
<dbReference type="HAMAP" id="MF_00909">
    <property type="entry name" value="FtsZ"/>
    <property type="match status" value="1"/>
</dbReference>
<comment type="subunit">
    <text evidence="4">Homodimer. Polymerizes to form a dynamic ring structure in a strictly GTP-dependent manner. Interacts directly with several other division proteins.</text>
</comment>
<comment type="subcellular location">
    <subcellularLocation>
        <location evidence="4">Cytoplasm</location>
    </subcellularLocation>
    <text evidence="4">Assembles at midcell at the inner surface of the cytoplasmic membrane.</text>
</comment>
<evidence type="ECO:0000256" key="5">
    <source>
        <dbReference type="NCBIfam" id="TIGR00065"/>
    </source>
</evidence>
<feature type="binding site" evidence="4">
    <location>
        <begin position="24"/>
        <end position="28"/>
    </location>
    <ligand>
        <name>GTP</name>
        <dbReference type="ChEBI" id="CHEBI:37565"/>
    </ligand>
</feature>
<evidence type="ECO:0000259" key="8">
    <source>
        <dbReference type="SMART" id="SM00864"/>
    </source>
</evidence>
<evidence type="ECO:0000256" key="1">
    <source>
        <dbReference type="ARBA" id="ARBA00009690"/>
    </source>
</evidence>
<comment type="caution">
    <text evidence="10">The sequence shown here is derived from an EMBL/GenBank/DDBJ whole genome shotgun (WGS) entry which is preliminary data.</text>
</comment>
<dbReference type="InterPro" id="IPR045061">
    <property type="entry name" value="FtsZ/CetZ"/>
</dbReference>
<name>A0ABW1KUB0_9PROT</name>
<dbReference type="InterPro" id="IPR020805">
    <property type="entry name" value="Cell_div_FtsZ_CS"/>
</dbReference>
<feature type="domain" description="Tubulin/FtsZ 2-layer sandwich" evidence="9">
    <location>
        <begin position="210"/>
        <end position="328"/>
    </location>
</feature>
<keyword evidence="4 6" id="KW-0132">Cell division</keyword>
<feature type="domain" description="Tubulin/FtsZ GTPase" evidence="8">
    <location>
        <begin position="16"/>
        <end position="208"/>
    </location>
</feature>
<dbReference type="InterPro" id="IPR018316">
    <property type="entry name" value="Tubulin/FtsZ_2-layer-sand-dom"/>
</dbReference>
<dbReference type="InterPro" id="IPR024757">
    <property type="entry name" value="FtsZ_C"/>
</dbReference>
<dbReference type="Pfam" id="PF12327">
    <property type="entry name" value="FtsZ_C"/>
    <property type="match status" value="1"/>
</dbReference>
<feature type="region of interest" description="Disordered" evidence="7">
    <location>
        <begin position="464"/>
        <end position="514"/>
    </location>
</feature>
<dbReference type="NCBIfam" id="TIGR00065">
    <property type="entry name" value="ftsZ"/>
    <property type="match status" value="1"/>
</dbReference>
<dbReference type="SMART" id="SM00864">
    <property type="entry name" value="Tubulin"/>
    <property type="match status" value="1"/>
</dbReference>
<comment type="function">
    <text evidence="4 6">Essential cell division protein that forms a contractile ring structure (Z ring) at the future cell division site. The regulation of the ring assembly controls the timing and the location of cell division. One of the functions of the FtsZ ring is to recruit other cell division proteins to the septum to produce a new cell wall between the dividing cells. Binds GTP and shows GTPase activity.</text>
</comment>
<feature type="region of interest" description="Disordered" evidence="7">
    <location>
        <begin position="407"/>
        <end position="442"/>
    </location>
</feature>
<dbReference type="InterPro" id="IPR036525">
    <property type="entry name" value="Tubulin/FtsZ_GTPase_sf"/>
</dbReference>
<dbReference type="GO" id="GO:0051301">
    <property type="term" value="P:cell division"/>
    <property type="evidence" value="ECO:0007669"/>
    <property type="project" value="UniProtKB-KW"/>
</dbReference>
<dbReference type="Proteomes" id="UP001596116">
    <property type="component" value="Unassembled WGS sequence"/>
</dbReference>
<dbReference type="InterPro" id="IPR000158">
    <property type="entry name" value="Cell_div_FtsZ"/>
</dbReference>
<feature type="binding site" evidence="4">
    <location>
        <begin position="111"/>
        <end position="113"/>
    </location>
    <ligand>
        <name>GTP</name>
        <dbReference type="ChEBI" id="CHEBI:37565"/>
    </ligand>
</feature>
<sequence length="514" mass="54124">MPLNLSVPELTELKPRITVIGVGGAGGNAVNNMIESQLEGVEFVVANTDAQAVGLAKAPNKIQLGVKTTQGLGAGSIPDIGRAAAEESLDEILEHVGNAHMLFVTAGMGGGTGTGAAPVIAKAAKERDILTVGVVTKPFHFEGARRMRLATAGIEELQKHVDTLLIIPNQNLFAIANERTTFHEAFAMADQVLHSGVRGITDLMVMPGLINLDFADVRTVMSEMGKAMMGTGEAEGEKRAIQAAEAAISNPLLDEQSMKGAKGVLINITGSMDMTLFEVDEAANRIRAEVDPDANIIVGSTFNQDLEGKVRVSVVATGIDIEERDASRPQIKINTGAVSKPWREPTPVDRPAAAPVRAQASAMSAPSVPVSRPVSAPAARTAPVASAAAAVNPVGDVHERIRKMLTEGQPAEARPQAQTHSETARAPRPMRPSAEPKQQGINPFRGAQALGKHSLEAAVDMFKSLGGTEDRRDLAPPRAPEATKPATGPRGDLFDDQADADLEIPSFLRKKKTG</sequence>
<organism evidence="10 11">
    <name type="scientific">Hyphococcus aureus</name>
    <dbReference type="NCBI Taxonomy" id="2666033"/>
    <lineage>
        <taxon>Bacteria</taxon>
        <taxon>Pseudomonadati</taxon>
        <taxon>Pseudomonadota</taxon>
        <taxon>Alphaproteobacteria</taxon>
        <taxon>Parvularculales</taxon>
        <taxon>Parvularculaceae</taxon>
        <taxon>Hyphococcus</taxon>
    </lineage>
</organism>
<protein>
    <recommendedName>
        <fullName evidence="4 5">Cell division protein FtsZ</fullName>
    </recommendedName>
</protein>
<dbReference type="EMBL" id="JBHPON010000001">
    <property type="protein sequence ID" value="MFC6034152.1"/>
    <property type="molecule type" value="Genomic_DNA"/>
</dbReference>
<gene>
    <name evidence="4 10" type="primary">ftsZ</name>
    <name evidence="10" type="ORF">ACFMB1_01275</name>
</gene>
<evidence type="ECO:0000256" key="4">
    <source>
        <dbReference type="HAMAP-Rule" id="MF_00909"/>
    </source>
</evidence>
<comment type="similarity">
    <text evidence="1 4 6">Belongs to the FtsZ family.</text>
</comment>
<dbReference type="PROSITE" id="PS01135">
    <property type="entry name" value="FTSZ_2"/>
    <property type="match status" value="1"/>
</dbReference>
<dbReference type="PRINTS" id="PR00423">
    <property type="entry name" value="CELLDVISFTSZ"/>
</dbReference>
<proteinExistence type="inferred from homology"/>
<dbReference type="PANTHER" id="PTHR30314:SF3">
    <property type="entry name" value="MITOCHONDRIAL DIVISION PROTEIN FSZA"/>
    <property type="match status" value="1"/>
</dbReference>
<evidence type="ECO:0000313" key="11">
    <source>
        <dbReference type="Proteomes" id="UP001596116"/>
    </source>
</evidence>
<dbReference type="Pfam" id="PF00091">
    <property type="entry name" value="Tubulin"/>
    <property type="match status" value="1"/>
</dbReference>
<dbReference type="SUPFAM" id="SSF55307">
    <property type="entry name" value="Tubulin C-terminal domain-like"/>
    <property type="match status" value="1"/>
</dbReference>
<dbReference type="InterPro" id="IPR037103">
    <property type="entry name" value="Tubulin/FtsZ-like_C"/>
</dbReference>
<feature type="binding site" evidence="4">
    <location>
        <position position="190"/>
    </location>
    <ligand>
        <name>GTP</name>
        <dbReference type="ChEBI" id="CHEBI:37565"/>
    </ligand>
</feature>
<dbReference type="PANTHER" id="PTHR30314">
    <property type="entry name" value="CELL DIVISION PROTEIN FTSZ-RELATED"/>
    <property type="match status" value="1"/>
</dbReference>
<keyword evidence="3 4" id="KW-0342">GTP-binding</keyword>
<dbReference type="InterPro" id="IPR003008">
    <property type="entry name" value="Tubulin_FtsZ_GTPase"/>
</dbReference>
<feature type="binding site" evidence="4">
    <location>
        <position position="146"/>
    </location>
    <ligand>
        <name>GTP</name>
        <dbReference type="ChEBI" id="CHEBI:37565"/>
    </ligand>
</feature>
<evidence type="ECO:0000256" key="6">
    <source>
        <dbReference type="RuleBase" id="RU000631"/>
    </source>
</evidence>
<keyword evidence="2 4" id="KW-0547">Nucleotide-binding</keyword>
<dbReference type="Gene3D" id="3.30.1330.20">
    <property type="entry name" value="Tubulin/FtsZ, C-terminal domain"/>
    <property type="match status" value="1"/>
</dbReference>
<dbReference type="InterPro" id="IPR008280">
    <property type="entry name" value="Tub_FtsZ_C"/>
</dbReference>
<evidence type="ECO:0000256" key="2">
    <source>
        <dbReference type="ARBA" id="ARBA00022741"/>
    </source>
</evidence>
<evidence type="ECO:0000259" key="9">
    <source>
        <dbReference type="SMART" id="SM00865"/>
    </source>
</evidence>
<feature type="binding site" evidence="4">
    <location>
        <position position="142"/>
    </location>
    <ligand>
        <name>GTP</name>
        <dbReference type="ChEBI" id="CHEBI:37565"/>
    </ligand>
</feature>
<reference evidence="10 11" key="1">
    <citation type="submission" date="2024-09" db="EMBL/GenBank/DDBJ databases">
        <authorList>
            <person name="Zhang Z.-H."/>
        </authorList>
    </citation>
    <scope>NUCLEOTIDE SEQUENCE [LARGE SCALE GENOMIC DNA]</scope>
    <source>
        <strain evidence="10 11">HHTR114</strain>
    </source>
</reference>
<accession>A0ABW1KUB0</accession>
<evidence type="ECO:0000256" key="3">
    <source>
        <dbReference type="ARBA" id="ARBA00023134"/>
    </source>
</evidence>
<dbReference type="CDD" id="cd02201">
    <property type="entry name" value="FtsZ_type1"/>
    <property type="match status" value="1"/>
</dbReference>
<keyword evidence="11" id="KW-1185">Reference proteome</keyword>
<keyword evidence="4 6" id="KW-0131">Cell cycle</keyword>
<dbReference type="SUPFAM" id="SSF52490">
    <property type="entry name" value="Tubulin nucleotide-binding domain-like"/>
    <property type="match status" value="1"/>
</dbReference>
<evidence type="ECO:0000256" key="7">
    <source>
        <dbReference type="SAM" id="MobiDB-lite"/>
    </source>
</evidence>
<keyword evidence="4 6" id="KW-0717">Septation</keyword>
<evidence type="ECO:0000313" key="10">
    <source>
        <dbReference type="EMBL" id="MFC6034152.1"/>
    </source>
</evidence>
<dbReference type="RefSeq" id="WP_379880536.1">
    <property type="nucleotide sequence ID" value="NZ_JBHPON010000001.1"/>
</dbReference>
<dbReference type="Gene3D" id="3.40.50.1440">
    <property type="entry name" value="Tubulin/FtsZ, GTPase domain"/>
    <property type="match status" value="1"/>
</dbReference>